<feature type="region of interest" description="Disordered" evidence="5">
    <location>
        <begin position="68"/>
        <end position="123"/>
    </location>
</feature>
<evidence type="ECO:0000256" key="5">
    <source>
        <dbReference type="SAM" id="MobiDB-lite"/>
    </source>
</evidence>
<gene>
    <name evidence="7" type="ORF">DH2020_028747</name>
</gene>
<evidence type="ECO:0000313" key="7">
    <source>
        <dbReference type="EMBL" id="KAK6137494.1"/>
    </source>
</evidence>
<dbReference type="Proteomes" id="UP001318860">
    <property type="component" value="Unassembled WGS sequence"/>
</dbReference>
<dbReference type="EMBL" id="JABTTQ020000835">
    <property type="protein sequence ID" value="KAK6137494.1"/>
    <property type="molecule type" value="Genomic_DNA"/>
</dbReference>
<feature type="domain" description="PPC" evidence="6">
    <location>
        <begin position="137"/>
        <end position="279"/>
    </location>
</feature>
<dbReference type="CDD" id="cd11378">
    <property type="entry name" value="DUF296"/>
    <property type="match status" value="1"/>
</dbReference>
<feature type="compositionally biased region" description="Low complexity" evidence="5">
    <location>
        <begin position="99"/>
        <end position="111"/>
    </location>
</feature>
<sequence>MAYPGSASYYLNRGMSGNSNIHGDGGGGGGSAAAQPAGVHIHTPPVFKNFPNHSISVQHNLGYGVVVTERRAGEKKKRGRPRKYGPDGANMSLGLSPLSASKNSSGGMSSGEKARRGRPRGTGWKQKLAPLGEWMNSSAGLAFTPHVLHVGVGEDIAAKILAFAQQRPRALCVMSANGSVSAITLRQPTTSGGTVTYEGRFEILCLSGSYLVSESGGPRNRTGGISISVCSPDGHIIGGAIGGKLIAANSVQVVACSFVYGGTKPKNKDESGTRDEKHPFDQSAEKSLTPITAASSQTYTPNSGSSVWPRFHGRKLNIPKQIST</sequence>
<dbReference type="Pfam" id="PF03479">
    <property type="entry name" value="PCC"/>
    <property type="match status" value="1"/>
</dbReference>
<feature type="region of interest" description="Disordered" evidence="5">
    <location>
        <begin position="265"/>
        <end position="311"/>
    </location>
</feature>
<dbReference type="InterPro" id="IPR005175">
    <property type="entry name" value="PPC_dom"/>
</dbReference>
<dbReference type="PROSITE" id="PS51742">
    <property type="entry name" value="PPC"/>
    <property type="match status" value="1"/>
</dbReference>
<comment type="function">
    <text evidence="4">Transcription factor that specifically binds AT-rich DNA sequences related to the nuclear matrix attachment regions (MARs).</text>
</comment>
<organism evidence="7 8">
    <name type="scientific">Rehmannia glutinosa</name>
    <name type="common">Chinese foxglove</name>
    <dbReference type="NCBI Taxonomy" id="99300"/>
    <lineage>
        <taxon>Eukaryota</taxon>
        <taxon>Viridiplantae</taxon>
        <taxon>Streptophyta</taxon>
        <taxon>Embryophyta</taxon>
        <taxon>Tracheophyta</taxon>
        <taxon>Spermatophyta</taxon>
        <taxon>Magnoliopsida</taxon>
        <taxon>eudicotyledons</taxon>
        <taxon>Gunneridae</taxon>
        <taxon>Pentapetalae</taxon>
        <taxon>asterids</taxon>
        <taxon>lamiids</taxon>
        <taxon>Lamiales</taxon>
        <taxon>Orobanchaceae</taxon>
        <taxon>Rehmannieae</taxon>
        <taxon>Rehmannia</taxon>
    </lineage>
</organism>
<dbReference type="SUPFAM" id="SSF117856">
    <property type="entry name" value="AF0104/ALDC/Ptd012-like"/>
    <property type="match status" value="1"/>
</dbReference>
<feature type="compositionally biased region" description="Basic residues" evidence="5">
    <location>
        <begin position="73"/>
        <end position="83"/>
    </location>
</feature>
<dbReference type="Gene3D" id="3.30.1330.80">
    <property type="entry name" value="Hypothetical protein, similar to alpha- acetolactate decarboxylase, domain 2"/>
    <property type="match status" value="1"/>
</dbReference>
<feature type="compositionally biased region" description="Basic and acidic residues" evidence="5">
    <location>
        <begin position="266"/>
        <end position="284"/>
    </location>
</feature>
<keyword evidence="3 4" id="KW-0804">Transcription</keyword>
<comment type="domain">
    <text evidence="4">The PPC domain mediates interactions between AHL proteins.</text>
</comment>
<comment type="subcellular location">
    <subcellularLocation>
        <location evidence="4">Nucleus</location>
    </subcellularLocation>
</comment>
<proteinExistence type="predicted"/>
<reference evidence="7 8" key="1">
    <citation type="journal article" date="2021" name="Comput. Struct. Biotechnol. J.">
        <title>De novo genome assembly of the potent medicinal plant Rehmannia glutinosa using nanopore technology.</title>
        <authorList>
            <person name="Ma L."/>
            <person name="Dong C."/>
            <person name="Song C."/>
            <person name="Wang X."/>
            <person name="Zheng X."/>
            <person name="Niu Y."/>
            <person name="Chen S."/>
            <person name="Feng W."/>
        </authorList>
    </citation>
    <scope>NUCLEOTIDE SEQUENCE [LARGE SCALE GENOMIC DNA]</scope>
    <source>
        <strain evidence="7">DH-2019</strain>
    </source>
</reference>
<evidence type="ECO:0000313" key="8">
    <source>
        <dbReference type="Proteomes" id="UP001318860"/>
    </source>
</evidence>
<keyword evidence="1 4" id="KW-0805">Transcription regulation</keyword>
<dbReference type="PANTHER" id="PTHR31500">
    <property type="entry name" value="AT-HOOK MOTIF NUCLEAR-LOCALIZED PROTEIN 9"/>
    <property type="match status" value="1"/>
</dbReference>
<evidence type="ECO:0000256" key="2">
    <source>
        <dbReference type="ARBA" id="ARBA00023125"/>
    </source>
</evidence>
<keyword evidence="2 4" id="KW-0238">DNA-binding</keyword>
<keyword evidence="8" id="KW-1185">Reference proteome</keyword>
<keyword evidence="4" id="KW-0539">Nucleus</keyword>
<name>A0ABR0VU32_REHGL</name>
<evidence type="ECO:0000256" key="4">
    <source>
        <dbReference type="RuleBase" id="RU367031"/>
    </source>
</evidence>
<evidence type="ECO:0000256" key="1">
    <source>
        <dbReference type="ARBA" id="ARBA00023015"/>
    </source>
</evidence>
<comment type="caution">
    <text evidence="7">The sequence shown here is derived from an EMBL/GenBank/DDBJ whole genome shotgun (WGS) entry which is preliminary data.</text>
</comment>
<dbReference type="PANTHER" id="PTHR31500:SF64">
    <property type="entry name" value="AT-HOOK MOTIF NUCLEAR-LOCALIZED PROTEIN 12-RELATED"/>
    <property type="match status" value="1"/>
</dbReference>
<dbReference type="InterPro" id="IPR039605">
    <property type="entry name" value="AHL"/>
</dbReference>
<evidence type="ECO:0000256" key="3">
    <source>
        <dbReference type="ARBA" id="ARBA00023163"/>
    </source>
</evidence>
<accession>A0ABR0VU32</accession>
<feature type="compositionally biased region" description="Polar residues" evidence="5">
    <location>
        <begin position="285"/>
        <end position="306"/>
    </location>
</feature>
<evidence type="ECO:0000259" key="6">
    <source>
        <dbReference type="PROSITE" id="PS51742"/>
    </source>
</evidence>
<protein>
    <recommendedName>
        <fullName evidence="4">AT-hook motif nuclear-localized protein</fullName>
    </recommendedName>
</protein>